<dbReference type="KEGG" id="dli:dnl_32580"/>
<evidence type="ECO:0000259" key="1">
    <source>
        <dbReference type="Pfam" id="PF12654"/>
    </source>
</evidence>
<dbReference type="Pfam" id="PF12654">
    <property type="entry name" value="DUF3786"/>
    <property type="match status" value="1"/>
</dbReference>
<sequence length="206" mass="23668">MARTDDYINAKKLAVAKLSLISFEQLLNQTGFVQADYNIFRVPFLNRIYYINYPEFEFKDTAEPDKEIPIQEQVLILHYMTGVSINNSTNNWIAYREVEGAGFYFNVFVKRAIDPLKKTFGNNVQGLIKSANQLDCKEIDAGDAGFEFQVLPHAPVQVILWEGDEEFESEANILFKDNIGDYFSPEDIAWFAGMLVYRLISISYSK</sequence>
<protein>
    <submittedName>
        <fullName evidence="2">Uncharacterized pritein, DUF3786</fullName>
    </submittedName>
</protein>
<evidence type="ECO:0000313" key="2">
    <source>
        <dbReference type="EMBL" id="QTA80941.1"/>
    </source>
</evidence>
<dbReference type="EMBL" id="CP061799">
    <property type="protein sequence ID" value="QTA80941.1"/>
    <property type="molecule type" value="Genomic_DNA"/>
</dbReference>
<dbReference type="Proteomes" id="UP000663720">
    <property type="component" value="Chromosome"/>
</dbReference>
<dbReference type="AlphaFoldDB" id="A0A975B8L8"/>
<gene>
    <name evidence="2" type="ORF">dnl_32580</name>
</gene>
<feature type="domain" description="DUF3786" evidence="1">
    <location>
        <begin position="24"/>
        <end position="197"/>
    </location>
</feature>
<dbReference type="InterPro" id="IPR024264">
    <property type="entry name" value="DUF3786"/>
</dbReference>
<dbReference type="RefSeq" id="WP_207687030.1">
    <property type="nucleotide sequence ID" value="NZ_CP061799.1"/>
</dbReference>
<evidence type="ECO:0000313" key="3">
    <source>
        <dbReference type="Proteomes" id="UP000663720"/>
    </source>
</evidence>
<name>A0A975B8L8_9BACT</name>
<proteinExistence type="predicted"/>
<keyword evidence="3" id="KW-1185">Reference proteome</keyword>
<reference evidence="2" key="1">
    <citation type="journal article" date="2021" name="Microb. Physiol.">
        <title>Proteogenomic Insights into the Physiology of Marine, Sulfate-Reducing, Filamentous Desulfonema limicola and Desulfonema magnum.</title>
        <authorList>
            <person name="Schnaars V."/>
            <person name="Wohlbrand L."/>
            <person name="Scheve S."/>
            <person name="Hinrichs C."/>
            <person name="Reinhardt R."/>
            <person name="Rabus R."/>
        </authorList>
    </citation>
    <scope>NUCLEOTIDE SEQUENCE</scope>
    <source>
        <strain evidence="2">5ac10</strain>
    </source>
</reference>
<organism evidence="2 3">
    <name type="scientific">Desulfonema limicola</name>
    <dbReference type="NCBI Taxonomy" id="45656"/>
    <lineage>
        <taxon>Bacteria</taxon>
        <taxon>Pseudomonadati</taxon>
        <taxon>Thermodesulfobacteriota</taxon>
        <taxon>Desulfobacteria</taxon>
        <taxon>Desulfobacterales</taxon>
        <taxon>Desulfococcaceae</taxon>
        <taxon>Desulfonema</taxon>
    </lineage>
</organism>
<accession>A0A975B8L8</accession>